<proteinExistence type="predicted"/>
<name>A0A9Q9SU79_MOOP1</name>
<accession>A0A9Q9SU79</accession>
<dbReference type="EMBL" id="CP017708">
    <property type="protein sequence ID" value="WAN69757.1"/>
    <property type="molecule type" value="Genomic_DNA"/>
</dbReference>
<organism evidence="1">
    <name type="scientific">Moorena producens (strain JHB)</name>
    <dbReference type="NCBI Taxonomy" id="1454205"/>
    <lineage>
        <taxon>Bacteria</taxon>
        <taxon>Bacillati</taxon>
        <taxon>Cyanobacteriota</taxon>
        <taxon>Cyanophyceae</taxon>
        <taxon>Coleofasciculales</taxon>
        <taxon>Coleofasciculaceae</taxon>
        <taxon>Moorena</taxon>
    </lineage>
</organism>
<reference evidence="1" key="2">
    <citation type="submission" date="2022-10" db="EMBL/GenBank/DDBJ databases">
        <authorList>
            <person name="Ngo T.-E."/>
        </authorList>
    </citation>
    <scope>NUCLEOTIDE SEQUENCE</scope>
    <source>
        <strain evidence="1">JHB</strain>
    </source>
</reference>
<gene>
    <name evidence="1" type="ORF">BJP36_37320</name>
</gene>
<dbReference type="Proteomes" id="UP000176944">
    <property type="component" value="Chromosome"/>
</dbReference>
<reference evidence="1" key="1">
    <citation type="journal article" date="2017" name="Proc. Natl. Acad. Sci. U.S.A.">
        <title>Comparative genomics uncovers the prolific and distinctive metabolic potential of the cyanobacterial genus Moorea.</title>
        <authorList>
            <person name="Leao T."/>
            <person name="Castelao G."/>
            <person name="Korobeynikov A."/>
            <person name="Monroe E.A."/>
            <person name="Podell S."/>
            <person name="Glukhov E."/>
            <person name="Allen E.E."/>
            <person name="Gerwick W.H."/>
            <person name="Gerwick L."/>
        </authorList>
    </citation>
    <scope>NUCLEOTIDE SEQUENCE</scope>
    <source>
        <strain evidence="1">JHB</strain>
    </source>
</reference>
<evidence type="ECO:0000313" key="1">
    <source>
        <dbReference type="EMBL" id="WAN69757.1"/>
    </source>
</evidence>
<protein>
    <submittedName>
        <fullName evidence="1">Uncharacterized protein</fullName>
    </submittedName>
</protein>
<sequence>MLVAGCWLSVTGCWLLVAGCRLQVAGCWLLVVGCRLQDIGYITKRRCQKPLCVHNLPPFDLSTWNRTTFPP</sequence>
<dbReference type="AlphaFoldDB" id="A0A9Q9SU79"/>